<dbReference type="Proteomes" id="UP000636938">
    <property type="component" value="Unassembled WGS sequence"/>
</dbReference>
<evidence type="ECO:0000256" key="4">
    <source>
        <dbReference type="SAM" id="Phobius"/>
    </source>
</evidence>
<keyword evidence="1 4" id="KW-0812">Transmembrane</keyword>
<protein>
    <submittedName>
        <fullName evidence="6">MFS transporter</fullName>
    </submittedName>
</protein>
<dbReference type="InterPro" id="IPR020846">
    <property type="entry name" value="MFS_dom"/>
</dbReference>
<feature type="domain" description="Major facilitator superfamily (MFS) profile" evidence="5">
    <location>
        <begin position="13"/>
        <end position="394"/>
    </location>
</feature>
<dbReference type="Gene3D" id="1.20.1250.20">
    <property type="entry name" value="MFS general substrate transporter like domains"/>
    <property type="match status" value="1"/>
</dbReference>
<evidence type="ECO:0000313" key="6">
    <source>
        <dbReference type="EMBL" id="MBD7954958.1"/>
    </source>
</evidence>
<feature type="transmembrane region" description="Helical" evidence="4">
    <location>
        <begin position="79"/>
        <end position="97"/>
    </location>
</feature>
<gene>
    <name evidence="6" type="ORF">H9654_12190</name>
</gene>
<feature type="transmembrane region" description="Helical" evidence="4">
    <location>
        <begin position="141"/>
        <end position="161"/>
    </location>
</feature>
<evidence type="ECO:0000259" key="5">
    <source>
        <dbReference type="PROSITE" id="PS50850"/>
    </source>
</evidence>
<feature type="transmembrane region" description="Helical" evidence="4">
    <location>
        <begin position="368"/>
        <end position="388"/>
    </location>
</feature>
<proteinExistence type="predicted"/>
<accession>A0A8X8FMX7</accession>
<feature type="transmembrane region" description="Helical" evidence="4">
    <location>
        <begin position="221"/>
        <end position="241"/>
    </location>
</feature>
<keyword evidence="7" id="KW-1185">Reference proteome</keyword>
<reference evidence="6 7" key="1">
    <citation type="submission" date="2020-08" db="EMBL/GenBank/DDBJ databases">
        <title>A Genomic Blueprint of the Chicken Gut Microbiome.</title>
        <authorList>
            <person name="Gilroy R."/>
            <person name="Ravi A."/>
            <person name="Getino M."/>
            <person name="Pursley I."/>
            <person name="Horton D.L."/>
            <person name="Alikhan N.-F."/>
            <person name="Baker D."/>
            <person name="Gharbi K."/>
            <person name="Hall N."/>
            <person name="Watson M."/>
            <person name="Adriaenssens E.M."/>
            <person name="Foster-Nyarko E."/>
            <person name="Jarju S."/>
            <person name="Secka A."/>
            <person name="Antonio M."/>
            <person name="Oren A."/>
            <person name="Chaudhuri R."/>
            <person name="La Ragione R.M."/>
            <person name="Hildebrand F."/>
            <person name="Pallen M.J."/>
        </authorList>
    </citation>
    <scope>NUCLEOTIDE SEQUENCE [LARGE SCALE GENOMIC DNA]</scope>
    <source>
        <strain evidence="6 7">Sa5BUN4</strain>
    </source>
</reference>
<evidence type="ECO:0000256" key="1">
    <source>
        <dbReference type="ARBA" id="ARBA00022692"/>
    </source>
</evidence>
<sequence>MKKPPSSPVVDPTLFLLASAAGASVANVYYAQPLLERLADAFRMDAAMAGLVVAATQVGSVLALLILLPLADRRERRGLLLLQLGLLALSLLWLAAARGSVSLLVGMLLVGLFGTACTQALITCTAAMAAPAVRGRHVGTVQGGVFVGLLLARVVSGTVAAGLGWRAVYAGSAVLIAALGMLLWRCLPPMPVAQARIHQRGVMASMWRLLCADATLRERGVLALLLFAGLNLFWSAASLALSVPPLSWSTTGIGALGLAGLAGALLAGRVGRWMDHGHARAVSVAALLLMLVAWLPLLQLPVSLGWLLLGIVLLDLGGQALHVSNQALVLRAAEPVHGQLIALYMLFYAVGSGMGAAAGPALQAHVGWTGVCIAGAGVALLACLWWGAARWRRAAAVRCH</sequence>
<dbReference type="Pfam" id="PF07690">
    <property type="entry name" value="MFS_1"/>
    <property type="match status" value="1"/>
</dbReference>
<dbReference type="GO" id="GO:0022857">
    <property type="term" value="F:transmembrane transporter activity"/>
    <property type="evidence" value="ECO:0007669"/>
    <property type="project" value="InterPro"/>
</dbReference>
<feature type="transmembrane region" description="Helical" evidence="4">
    <location>
        <begin position="247"/>
        <end position="267"/>
    </location>
</feature>
<evidence type="ECO:0000256" key="2">
    <source>
        <dbReference type="ARBA" id="ARBA00022989"/>
    </source>
</evidence>
<dbReference type="AlphaFoldDB" id="A0A8X8FMX7"/>
<evidence type="ECO:0000256" key="3">
    <source>
        <dbReference type="ARBA" id="ARBA00023136"/>
    </source>
</evidence>
<feature type="transmembrane region" description="Helical" evidence="4">
    <location>
        <begin position="303"/>
        <end position="321"/>
    </location>
</feature>
<keyword evidence="3 4" id="KW-0472">Membrane</keyword>
<dbReference type="InterPro" id="IPR011701">
    <property type="entry name" value="MFS"/>
</dbReference>
<dbReference type="SUPFAM" id="SSF103473">
    <property type="entry name" value="MFS general substrate transporter"/>
    <property type="match status" value="1"/>
</dbReference>
<comment type="caution">
    <text evidence="6">The sequence shown here is derived from an EMBL/GenBank/DDBJ whole genome shotgun (WGS) entry which is preliminary data.</text>
</comment>
<feature type="transmembrane region" description="Helical" evidence="4">
    <location>
        <begin position="46"/>
        <end position="67"/>
    </location>
</feature>
<dbReference type="PROSITE" id="PS50850">
    <property type="entry name" value="MFS"/>
    <property type="match status" value="1"/>
</dbReference>
<dbReference type="EMBL" id="JACSQS010000012">
    <property type="protein sequence ID" value="MBD7954958.1"/>
    <property type="molecule type" value="Genomic_DNA"/>
</dbReference>
<organism evidence="6 7">
    <name type="scientific">Stenotrophomonas lacuserhaii</name>
    <dbReference type="NCBI Taxonomy" id="2760084"/>
    <lineage>
        <taxon>Bacteria</taxon>
        <taxon>Pseudomonadati</taxon>
        <taxon>Pseudomonadota</taxon>
        <taxon>Gammaproteobacteria</taxon>
        <taxon>Lysobacterales</taxon>
        <taxon>Lysobacteraceae</taxon>
        <taxon>Stenotrophomonas</taxon>
    </lineage>
</organism>
<dbReference type="InterPro" id="IPR036259">
    <property type="entry name" value="MFS_trans_sf"/>
</dbReference>
<keyword evidence="2 4" id="KW-1133">Transmembrane helix</keyword>
<feature type="transmembrane region" description="Helical" evidence="4">
    <location>
        <begin position="167"/>
        <end position="187"/>
    </location>
</feature>
<dbReference type="RefSeq" id="WP_191771046.1">
    <property type="nucleotide sequence ID" value="NZ_JACSQS010000012.1"/>
</dbReference>
<feature type="transmembrane region" description="Helical" evidence="4">
    <location>
        <begin position="103"/>
        <end position="129"/>
    </location>
</feature>
<name>A0A8X8FMX7_9GAMM</name>
<dbReference type="PANTHER" id="PTHR42910:SF1">
    <property type="entry name" value="MAJOR FACILITATOR SUPERFAMILY (MFS) PROFILE DOMAIN-CONTAINING PROTEIN"/>
    <property type="match status" value="1"/>
</dbReference>
<dbReference type="PANTHER" id="PTHR42910">
    <property type="entry name" value="TRANSPORTER SCO4007-RELATED"/>
    <property type="match status" value="1"/>
</dbReference>
<feature type="transmembrane region" description="Helical" evidence="4">
    <location>
        <begin position="279"/>
        <end position="297"/>
    </location>
</feature>
<feature type="transmembrane region" description="Helical" evidence="4">
    <location>
        <begin position="341"/>
        <end position="362"/>
    </location>
</feature>
<evidence type="ECO:0000313" key="7">
    <source>
        <dbReference type="Proteomes" id="UP000636938"/>
    </source>
</evidence>